<gene>
    <name evidence="6" type="ORF">HND93_14305</name>
</gene>
<dbReference type="Pfam" id="PF13416">
    <property type="entry name" value="SBP_bac_8"/>
    <property type="match status" value="1"/>
</dbReference>
<dbReference type="Proteomes" id="UP000584642">
    <property type="component" value="Unassembled WGS sequence"/>
</dbReference>
<evidence type="ECO:0000256" key="5">
    <source>
        <dbReference type="ARBA" id="ARBA00022764"/>
    </source>
</evidence>
<comment type="caution">
    <text evidence="6">The sequence shown here is derived from an EMBL/GenBank/DDBJ whole genome shotgun (WGS) entry which is preliminary data.</text>
</comment>
<evidence type="ECO:0000256" key="2">
    <source>
        <dbReference type="ARBA" id="ARBA00008520"/>
    </source>
</evidence>
<dbReference type="PROSITE" id="PS51318">
    <property type="entry name" value="TAT"/>
    <property type="match status" value="1"/>
</dbReference>
<dbReference type="RefSeq" id="WP_180282658.1">
    <property type="nucleotide sequence ID" value="NZ_JABFDB010000009.1"/>
</dbReference>
<evidence type="ECO:0000313" key="7">
    <source>
        <dbReference type="Proteomes" id="UP000584642"/>
    </source>
</evidence>
<keyword evidence="5" id="KW-0574">Periplasm</keyword>
<comment type="subcellular location">
    <subcellularLocation>
        <location evidence="1">Periplasm</location>
    </subcellularLocation>
</comment>
<evidence type="ECO:0000256" key="3">
    <source>
        <dbReference type="ARBA" id="ARBA00022448"/>
    </source>
</evidence>
<dbReference type="SUPFAM" id="SSF53850">
    <property type="entry name" value="Periplasmic binding protein-like II"/>
    <property type="match status" value="1"/>
</dbReference>
<reference evidence="6 7" key="1">
    <citation type="submission" date="2020-05" db="EMBL/GenBank/DDBJ databases">
        <title>Azospirillum oleiclasticum sp. nov, a nitrogen-fixing and heavy crude oil-emulsifying bacterium isolated from the crude oil of Yumen Oilfield.</title>
        <authorList>
            <person name="Wu D."/>
            <person name="Cai M."/>
            <person name="Zhang X."/>
        </authorList>
    </citation>
    <scope>NUCLEOTIDE SEQUENCE [LARGE SCALE GENOMIC DNA]</scope>
    <source>
        <strain evidence="6 7">ROY-1-1-2</strain>
    </source>
</reference>
<keyword evidence="4" id="KW-0732">Signal</keyword>
<dbReference type="InterPro" id="IPR006059">
    <property type="entry name" value="SBP"/>
</dbReference>
<keyword evidence="3" id="KW-0813">Transport</keyword>
<sequence length="357" mass="39352">MTKTNENRELNAAVTVSRRSVLLGATVAVAAPMMIAGRARADSTLTVTCWGGDYHKGIDSIFAKPFTAETGIPVRLVDNADLARMKAQVQSGRLEWDVFDSVGPQITAGAKDGLWEPVDEKIVNRSDLVVPGGTHYVGTYMFAGGLAFDPKRTPDAKAPAVFKDFWDVKAYPGRRGLRPRISETLEMALIADGVEPAKLYPLDVERGFAALDRIKPHIKKWIEATPQTVTLITANELDFTYSYISRVRPAQIAGSSIAISTRQTLNSLEYLAVAKGTANREAAMRYVDFCLRPDRQAAFAETLFFSPNSKRGLAAASAEARKYMPDTQNPANAVVDDEWWAQNYSALQKRFTEWLLI</sequence>
<accession>A0ABX2T978</accession>
<dbReference type="InterPro" id="IPR006311">
    <property type="entry name" value="TAT_signal"/>
</dbReference>
<dbReference type="PANTHER" id="PTHR30006">
    <property type="entry name" value="THIAMINE-BINDING PERIPLASMIC PROTEIN-RELATED"/>
    <property type="match status" value="1"/>
</dbReference>
<dbReference type="CDD" id="cd13589">
    <property type="entry name" value="PBP2_polyamine_RpCGA009"/>
    <property type="match status" value="1"/>
</dbReference>
<evidence type="ECO:0000256" key="4">
    <source>
        <dbReference type="ARBA" id="ARBA00022729"/>
    </source>
</evidence>
<organism evidence="6 7">
    <name type="scientific">Azospirillum oleiclasticum</name>
    <dbReference type="NCBI Taxonomy" id="2735135"/>
    <lineage>
        <taxon>Bacteria</taxon>
        <taxon>Pseudomonadati</taxon>
        <taxon>Pseudomonadota</taxon>
        <taxon>Alphaproteobacteria</taxon>
        <taxon>Rhodospirillales</taxon>
        <taxon>Azospirillaceae</taxon>
        <taxon>Azospirillum</taxon>
    </lineage>
</organism>
<evidence type="ECO:0000256" key="1">
    <source>
        <dbReference type="ARBA" id="ARBA00004418"/>
    </source>
</evidence>
<evidence type="ECO:0000313" key="6">
    <source>
        <dbReference type="EMBL" id="NYZ20882.1"/>
    </source>
</evidence>
<proteinExistence type="inferred from homology"/>
<protein>
    <submittedName>
        <fullName evidence="6">ABC transporter substrate-binding protein</fullName>
    </submittedName>
</protein>
<keyword evidence="7" id="KW-1185">Reference proteome</keyword>
<dbReference type="PANTHER" id="PTHR30006:SF3">
    <property type="entry name" value="THIAMINE-BINDING PERIPLASMIC PROTEIN"/>
    <property type="match status" value="1"/>
</dbReference>
<name>A0ABX2T978_9PROT</name>
<dbReference type="EMBL" id="JABFDB010000009">
    <property type="protein sequence ID" value="NYZ20882.1"/>
    <property type="molecule type" value="Genomic_DNA"/>
</dbReference>
<dbReference type="Gene3D" id="3.40.190.10">
    <property type="entry name" value="Periplasmic binding protein-like II"/>
    <property type="match status" value="2"/>
</dbReference>
<comment type="similarity">
    <text evidence="2">Belongs to the bacterial solute-binding protein 1 family.</text>
</comment>